<keyword evidence="1" id="KW-0732">Signal</keyword>
<accession>A0A286RAQ6</accession>
<reference evidence="2 3" key="1">
    <citation type="journal article" name="Front. Microbiol.">
        <title>Sugar Metabolism of the First Thermophilic Planctomycete Thermogutta terrifontis: Comparative Genomic and Transcriptomic Approaches.</title>
        <authorList>
            <person name="Elcheninov A.G."/>
            <person name="Menzel P."/>
            <person name="Gudbergsdottir S.R."/>
            <person name="Slesarev A.I."/>
            <person name="Kadnikov V.V."/>
            <person name="Krogh A."/>
            <person name="Bonch-Osmolovskaya E.A."/>
            <person name="Peng X."/>
            <person name="Kublanov I.V."/>
        </authorList>
    </citation>
    <scope>NUCLEOTIDE SEQUENCE [LARGE SCALE GENOMIC DNA]</scope>
    <source>
        <strain evidence="2 3">R1</strain>
    </source>
</reference>
<dbReference type="KEGG" id="ttf:THTE_0440"/>
<feature type="chain" id="PRO_5013375611" evidence="1">
    <location>
        <begin position="25"/>
        <end position="246"/>
    </location>
</feature>
<gene>
    <name evidence="2" type="ORF">THTE_0440</name>
</gene>
<dbReference type="EMBL" id="CP018477">
    <property type="protein sequence ID" value="ASV73042.1"/>
    <property type="molecule type" value="Genomic_DNA"/>
</dbReference>
<sequence>MTRFVTLSAVCVCVFGMVAGKAFGQAAVPQAWQNETYVYAASQMELSKGQAALIQAYATLLQAQAAMVKAQADAQVSLAQARKVHLEGNAVQIDNSLKYAKAYWDRKQARDTYLALQNKPTPSPGESKHPAQQTAAVQVKPQRLTAAELDPVTHTIHWPAVLQGERYAQYRAAIEELFAARQPSDHGAASPFYSQVRKNVEILSSMLREEITRVSPAEYLAGKKFLDGLRNEALYPPQMNNVAMNN</sequence>
<feature type="signal peptide" evidence="1">
    <location>
        <begin position="1"/>
        <end position="24"/>
    </location>
</feature>
<keyword evidence="3" id="KW-1185">Reference proteome</keyword>
<dbReference type="OrthoDB" id="291789at2"/>
<protein>
    <submittedName>
        <fullName evidence="2">Uncharacterized protein</fullName>
    </submittedName>
</protein>
<evidence type="ECO:0000313" key="2">
    <source>
        <dbReference type="EMBL" id="ASV73042.1"/>
    </source>
</evidence>
<organism evidence="2 3">
    <name type="scientific">Thermogutta terrifontis</name>
    <dbReference type="NCBI Taxonomy" id="1331910"/>
    <lineage>
        <taxon>Bacteria</taxon>
        <taxon>Pseudomonadati</taxon>
        <taxon>Planctomycetota</taxon>
        <taxon>Planctomycetia</taxon>
        <taxon>Pirellulales</taxon>
        <taxon>Thermoguttaceae</taxon>
        <taxon>Thermogutta</taxon>
    </lineage>
</organism>
<evidence type="ECO:0000256" key="1">
    <source>
        <dbReference type="SAM" id="SignalP"/>
    </source>
</evidence>
<evidence type="ECO:0000313" key="3">
    <source>
        <dbReference type="Proteomes" id="UP000215086"/>
    </source>
</evidence>
<dbReference type="Proteomes" id="UP000215086">
    <property type="component" value="Chromosome"/>
</dbReference>
<proteinExistence type="predicted"/>
<dbReference type="AlphaFoldDB" id="A0A286RAQ6"/>
<name>A0A286RAQ6_9BACT</name>
<dbReference type="RefSeq" id="WP_095413771.1">
    <property type="nucleotide sequence ID" value="NZ_CP018477.1"/>
</dbReference>